<keyword evidence="5" id="KW-0997">Cell inner membrane</keyword>
<dbReference type="GO" id="GO:0015628">
    <property type="term" value="P:protein secretion by the type II secretion system"/>
    <property type="evidence" value="ECO:0007669"/>
    <property type="project" value="InterPro"/>
</dbReference>
<comment type="caution">
    <text evidence="13">The sequence shown here is derived from an EMBL/GenBank/DDBJ whole genome shotgun (WGS) entry which is preliminary data.</text>
</comment>
<accession>A0A849VG07</accession>
<dbReference type="PROSITE" id="PS00409">
    <property type="entry name" value="PROKAR_NTER_METHYL"/>
    <property type="match status" value="1"/>
</dbReference>
<dbReference type="RefSeq" id="WP_171626091.1">
    <property type="nucleotide sequence ID" value="NZ_JABBPG010000003.1"/>
</dbReference>
<evidence type="ECO:0000256" key="9">
    <source>
        <dbReference type="ARBA" id="ARBA00025772"/>
    </source>
</evidence>
<evidence type="ECO:0000256" key="10">
    <source>
        <dbReference type="ARBA" id="ARBA00030775"/>
    </source>
</evidence>
<evidence type="ECO:0000256" key="4">
    <source>
        <dbReference type="ARBA" id="ARBA00022481"/>
    </source>
</evidence>
<gene>
    <name evidence="13" type="ORF">HG263_08805</name>
</gene>
<evidence type="ECO:0000256" key="6">
    <source>
        <dbReference type="ARBA" id="ARBA00022692"/>
    </source>
</evidence>
<reference evidence="13 14" key="1">
    <citation type="submission" date="2020-04" db="EMBL/GenBank/DDBJ databases">
        <title>Pseudoalteromonas caenipelagi sp. nov., isolated from a tidal flat.</title>
        <authorList>
            <person name="Park S."/>
            <person name="Yoon J.-H."/>
        </authorList>
    </citation>
    <scope>NUCLEOTIDE SEQUENCE [LARGE SCALE GENOMIC DNA]</scope>
    <source>
        <strain evidence="13 14">JBTF-M23</strain>
    </source>
</reference>
<evidence type="ECO:0000256" key="7">
    <source>
        <dbReference type="ARBA" id="ARBA00022989"/>
    </source>
</evidence>
<dbReference type="InterPro" id="IPR045584">
    <property type="entry name" value="Pilin-like"/>
</dbReference>
<dbReference type="GO" id="GO:0005886">
    <property type="term" value="C:plasma membrane"/>
    <property type="evidence" value="ECO:0007669"/>
    <property type="project" value="UniProtKB-SubCell"/>
</dbReference>
<dbReference type="Gene3D" id="3.55.40.10">
    <property type="entry name" value="minor pseudopilin epsh domain"/>
    <property type="match status" value="1"/>
</dbReference>
<evidence type="ECO:0000256" key="11">
    <source>
        <dbReference type="SAM" id="Phobius"/>
    </source>
</evidence>
<dbReference type="Pfam" id="PF07963">
    <property type="entry name" value="N_methyl"/>
    <property type="match status" value="1"/>
</dbReference>
<dbReference type="NCBIfam" id="TIGR02532">
    <property type="entry name" value="IV_pilin_GFxxxE"/>
    <property type="match status" value="1"/>
</dbReference>
<dbReference type="Proteomes" id="UP000586305">
    <property type="component" value="Unassembled WGS sequence"/>
</dbReference>
<feature type="domain" description="General secretion pathway GspH" evidence="12">
    <location>
        <begin position="51"/>
        <end position="170"/>
    </location>
</feature>
<evidence type="ECO:0000259" key="12">
    <source>
        <dbReference type="Pfam" id="PF12019"/>
    </source>
</evidence>
<dbReference type="GO" id="GO:0015627">
    <property type="term" value="C:type II protein secretion system complex"/>
    <property type="evidence" value="ECO:0007669"/>
    <property type="project" value="InterPro"/>
</dbReference>
<keyword evidence="8 11" id="KW-0472">Membrane</keyword>
<dbReference type="InterPro" id="IPR012902">
    <property type="entry name" value="N_methyl_site"/>
</dbReference>
<name>A0A849VG07_9GAMM</name>
<organism evidence="13 14">
    <name type="scientific">Pseudoalteromonas caenipelagi</name>
    <dbReference type="NCBI Taxonomy" id="2726988"/>
    <lineage>
        <taxon>Bacteria</taxon>
        <taxon>Pseudomonadati</taxon>
        <taxon>Pseudomonadota</taxon>
        <taxon>Gammaproteobacteria</taxon>
        <taxon>Alteromonadales</taxon>
        <taxon>Pseudoalteromonadaceae</taxon>
        <taxon>Pseudoalteromonas</taxon>
    </lineage>
</organism>
<sequence>MYNSSLLKAKGFTLVELLITFTILAVLASIALSGNNALLDKNRAESYLLELKRNITFARAKATSSDEIVILCPVDEGNLNRGSNLTCLNNWSSSAKVVFVDHNNNGSFDSTSESILRVIDPIPGVDSLSFPNAFIRFDGSGQVTSNIGKFIYCPESGSTSNQMLTVTLSGNALFNGTTTLGCN</sequence>
<evidence type="ECO:0000313" key="14">
    <source>
        <dbReference type="Proteomes" id="UP000586305"/>
    </source>
</evidence>
<evidence type="ECO:0000256" key="5">
    <source>
        <dbReference type="ARBA" id="ARBA00022519"/>
    </source>
</evidence>
<keyword evidence="3" id="KW-1003">Cell membrane</keyword>
<dbReference type="InterPro" id="IPR022346">
    <property type="entry name" value="T2SS_GspH"/>
</dbReference>
<evidence type="ECO:0000256" key="8">
    <source>
        <dbReference type="ARBA" id="ARBA00023136"/>
    </source>
</evidence>
<dbReference type="SUPFAM" id="SSF54523">
    <property type="entry name" value="Pili subunits"/>
    <property type="match status" value="1"/>
</dbReference>
<evidence type="ECO:0000256" key="1">
    <source>
        <dbReference type="ARBA" id="ARBA00004377"/>
    </source>
</evidence>
<keyword evidence="6 11" id="KW-0812">Transmembrane</keyword>
<dbReference type="AlphaFoldDB" id="A0A849VG07"/>
<feature type="transmembrane region" description="Helical" evidence="11">
    <location>
        <begin position="12"/>
        <end position="32"/>
    </location>
</feature>
<keyword evidence="4" id="KW-0488">Methylation</keyword>
<evidence type="ECO:0000313" key="13">
    <source>
        <dbReference type="EMBL" id="NOU50641.1"/>
    </source>
</evidence>
<keyword evidence="7 11" id="KW-1133">Transmembrane helix</keyword>
<protein>
    <recommendedName>
        <fullName evidence="2">Type II secretion system protein H</fullName>
    </recommendedName>
    <alternativeName>
        <fullName evidence="10">General secretion pathway protein H</fullName>
    </alternativeName>
</protein>
<comment type="subcellular location">
    <subcellularLocation>
        <location evidence="1">Cell inner membrane</location>
        <topology evidence="1">Single-pass membrane protein</topology>
    </subcellularLocation>
</comment>
<keyword evidence="14" id="KW-1185">Reference proteome</keyword>
<dbReference type="EMBL" id="JABBPG010000003">
    <property type="protein sequence ID" value="NOU50641.1"/>
    <property type="molecule type" value="Genomic_DNA"/>
</dbReference>
<evidence type="ECO:0000256" key="2">
    <source>
        <dbReference type="ARBA" id="ARBA00021549"/>
    </source>
</evidence>
<dbReference type="Pfam" id="PF12019">
    <property type="entry name" value="GspH"/>
    <property type="match status" value="1"/>
</dbReference>
<evidence type="ECO:0000256" key="3">
    <source>
        <dbReference type="ARBA" id="ARBA00022475"/>
    </source>
</evidence>
<proteinExistence type="inferred from homology"/>
<comment type="similarity">
    <text evidence="9">Belongs to the GSP H family.</text>
</comment>